<evidence type="ECO:0000256" key="2">
    <source>
        <dbReference type="ARBA" id="ARBA00014333"/>
    </source>
</evidence>
<keyword evidence="4" id="KW-0540">Nuclease</keyword>
<evidence type="ECO:0000256" key="5">
    <source>
        <dbReference type="ARBA" id="ARBA00022741"/>
    </source>
</evidence>
<dbReference type="Gene3D" id="1.10.3210.10">
    <property type="entry name" value="Hypothetical protein af1432"/>
    <property type="match status" value="1"/>
</dbReference>
<accession>V8G9V4</accession>
<proteinExistence type="inferred from homology"/>
<keyword evidence="7" id="KW-0378">Hydrolase</keyword>
<evidence type="ECO:0000256" key="10">
    <source>
        <dbReference type="ARBA" id="ARBA00023118"/>
    </source>
</evidence>
<evidence type="ECO:0000256" key="4">
    <source>
        <dbReference type="ARBA" id="ARBA00022722"/>
    </source>
</evidence>
<sequence length="854" mass="97424">MRTPTTKVAFAAYLHDLGKFAERARIEVNQEKLETHIQLYCPYYQEANSPIKYHTHKHAAYSAIAWDIIEHAIPDLIKGDMYPFASRSTEGNITDSIINASAMHHKPETFLQWVIATADRVASGFEREEFEKYNQTPETELINKLNTGKNHYQARLLPLVEKLSLLDKQDFYQNEDIRYCYPLKPLSPQSIFPEQRKNIEPSDNARAQQEYRQLWDAFTQAIKQIPKSHQQNWQLWLDHFDTLWQCYAQAIPAATAFNVKPEVSLYDHSKTTAALAAALWRWHEEHQKTSLEDVNALKTRSDWEEKKILLIHGDFFGIQNFIFAEGRETNKAVAKLLRGRSFQVSLFAELAALAVLEACDLPSTSQILNAAGKFMIVAPNTPATIQAIEKAKEKINQWFLENTFAQVSLGLAVQPASCNDFVDKKRFADLTKNSFSLLEQAKLQRFNLIDKATPTVLSYADYTQGVCSYNSQLPANTKDNNGLQVSVLANDQIKLGEQLTKKNRLMILNDIIQYQDGGASVRLGLTIFGYHIVLTKSEDITGKFGLLAENKSLVRCWDFSLPQIDDVSIWQGYAKRYINAYVPTFSEADFYQNEKYDVLSEEEKVDFSISELKTLNHIACEDRYVDKQHIEGDGYEKMLGKVALATLKGDVDNLGLIFQRGIQSPTFAKMAALSRQMNMFFSLYLPAYCQKEFPNTYTVFAGGDDFFMIGPWKQTQKLAVNMRRAFAHYMAENPQITFSTGISITKPGMPLPRLSELAEDSLEQAKAYEGKDSTTQQISKKNAVCIYQQTVSWSDWKYIENAYQEITEIDDDYVLSSAYLYSLLHFSRMAEQVKQGNIQASLWHSQLAIRRGDG</sequence>
<dbReference type="InterPro" id="IPR041062">
    <property type="entry name" value="Csm1_B"/>
</dbReference>
<keyword evidence="14" id="KW-1185">Reference proteome</keyword>
<dbReference type="GO" id="GO:0004527">
    <property type="term" value="F:exonuclease activity"/>
    <property type="evidence" value="ECO:0007669"/>
    <property type="project" value="UniProtKB-KW"/>
</dbReference>
<comment type="similarity">
    <text evidence="1">Belongs to the CRISPR-associated Cas10/Csm1 family.</text>
</comment>
<dbReference type="InterPro" id="IPR043128">
    <property type="entry name" value="Rev_trsase/Diguanyl_cyclase"/>
</dbReference>
<dbReference type="GO" id="GO:0005524">
    <property type="term" value="F:ATP binding"/>
    <property type="evidence" value="ECO:0007669"/>
    <property type="project" value="UniProtKB-KW"/>
</dbReference>
<dbReference type="RefSeq" id="WP_023949552.1">
    <property type="nucleotide sequence ID" value="NZ_AYSV01000024.1"/>
</dbReference>
<evidence type="ECO:0000256" key="3">
    <source>
        <dbReference type="ARBA" id="ARBA00022679"/>
    </source>
</evidence>
<dbReference type="PATRIC" id="fig|1414851.3.peg.501"/>
<keyword evidence="9" id="KW-0067">ATP-binding</keyword>
<dbReference type="PANTHER" id="PTHR36528">
    <property type="entry name" value="CRISPR SYSTEM SINGLE-STRAND-SPECIFIC DEOXYRIBONUCLEASE CAS10/CSM1 (SUBTYPE III-A)"/>
    <property type="match status" value="1"/>
</dbReference>
<evidence type="ECO:0000313" key="13">
    <source>
        <dbReference type="EMBL" id="ETD72728.1"/>
    </source>
</evidence>
<dbReference type="GO" id="GO:0016740">
    <property type="term" value="F:transferase activity"/>
    <property type="evidence" value="ECO:0007669"/>
    <property type="project" value="UniProtKB-KW"/>
</dbReference>
<evidence type="ECO:0000256" key="9">
    <source>
        <dbReference type="ARBA" id="ARBA00022840"/>
    </source>
</evidence>
<evidence type="ECO:0000256" key="8">
    <source>
        <dbReference type="ARBA" id="ARBA00022839"/>
    </source>
</evidence>
<dbReference type="Pfam" id="PF18211">
    <property type="entry name" value="Csm1_B"/>
    <property type="match status" value="1"/>
</dbReference>
<evidence type="ECO:0000256" key="1">
    <source>
        <dbReference type="ARBA" id="ARBA00005700"/>
    </source>
</evidence>
<dbReference type="InterPro" id="IPR052117">
    <property type="entry name" value="Cas10/Csm1_subtype-III-A"/>
</dbReference>
<feature type="domain" description="GGDEF" evidence="12">
    <location>
        <begin position="642"/>
        <end position="779"/>
    </location>
</feature>
<name>V8G9V4_9BURK</name>
<evidence type="ECO:0000313" key="14">
    <source>
        <dbReference type="Proteomes" id="UP000018766"/>
    </source>
</evidence>
<evidence type="ECO:0000259" key="12">
    <source>
        <dbReference type="PROSITE" id="PS50887"/>
    </source>
</evidence>
<dbReference type="Proteomes" id="UP000018766">
    <property type="component" value="Unassembled WGS sequence"/>
</dbReference>
<comment type="caution">
    <text evidence="13">The sequence shown here is derived from an EMBL/GenBank/DDBJ whole genome shotgun (WGS) entry which is preliminary data.</text>
</comment>
<dbReference type="InterPro" id="IPR054767">
    <property type="entry name" value="Cas10-Cmr2_palm2"/>
</dbReference>
<keyword evidence="6" id="KW-0255">Endonuclease</keyword>
<evidence type="ECO:0000256" key="6">
    <source>
        <dbReference type="ARBA" id="ARBA00022759"/>
    </source>
</evidence>
<dbReference type="InterPro" id="IPR000160">
    <property type="entry name" value="GGDEF_dom"/>
</dbReference>
<keyword evidence="3" id="KW-0808">Transferase</keyword>
<dbReference type="Gene3D" id="3.30.70.270">
    <property type="match status" value="1"/>
</dbReference>
<dbReference type="InterPro" id="IPR013408">
    <property type="entry name" value="Cas10/Csm1"/>
</dbReference>
<evidence type="ECO:0000256" key="11">
    <source>
        <dbReference type="ARBA" id="ARBA00032922"/>
    </source>
</evidence>
<keyword evidence="5" id="KW-0547">Nucleotide-binding</keyword>
<dbReference type="AlphaFoldDB" id="V8G9V4"/>
<gene>
    <name evidence="13" type="ORF">V757_02460</name>
</gene>
<keyword evidence="8" id="KW-0269">Exonuclease</keyword>
<dbReference type="NCBIfam" id="TIGR02578">
    <property type="entry name" value="cas_TM1811_Csm1"/>
    <property type="match status" value="1"/>
</dbReference>
<dbReference type="PROSITE" id="PS50887">
    <property type="entry name" value="GGDEF"/>
    <property type="match status" value="1"/>
</dbReference>
<dbReference type="PANTHER" id="PTHR36528:SF1">
    <property type="entry name" value="CRISPR SYSTEM SINGLE-STRAND-SPECIFIC DEOXYRIBONUCLEASE CAS10_CSM1 (SUBTYPE III-A)"/>
    <property type="match status" value="1"/>
</dbReference>
<organism evidence="13 14">
    <name type="scientific">Pelistega indica</name>
    <dbReference type="NCBI Taxonomy" id="1414851"/>
    <lineage>
        <taxon>Bacteria</taxon>
        <taxon>Pseudomonadati</taxon>
        <taxon>Pseudomonadota</taxon>
        <taxon>Betaproteobacteria</taxon>
        <taxon>Burkholderiales</taxon>
        <taxon>Alcaligenaceae</taxon>
        <taxon>Pelistega</taxon>
    </lineage>
</organism>
<dbReference type="GO" id="GO:0051607">
    <property type="term" value="P:defense response to virus"/>
    <property type="evidence" value="ECO:0007669"/>
    <property type="project" value="UniProtKB-KW"/>
</dbReference>
<dbReference type="OrthoDB" id="9768769at2"/>
<keyword evidence="10" id="KW-0051">Antiviral defense</keyword>
<dbReference type="GO" id="GO:0004519">
    <property type="term" value="F:endonuclease activity"/>
    <property type="evidence" value="ECO:0007669"/>
    <property type="project" value="UniProtKB-KW"/>
</dbReference>
<reference evidence="13 14" key="1">
    <citation type="submission" date="2013-11" db="EMBL/GenBank/DDBJ databases">
        <title>Genomic analysis of Pelistega sp. HM-7.</title>
        <authorList>
            <person name="Kumbhare S.V."/>
            <person name="Shetty S.A."/>
            <person name="Sharma O."/>
            <person name="Dhotre D.P."/>
        </authorList>
    </citation>
    <scope>NUCLEOTIDE SEQUENCE [LARGE SCALE GENOMIC DNA]</scope>
    <source>
        <strain evidence="13 14">HM-7</strain>
    </source>
</reference>
<dbReference type="EMBL" id="AYSV01000024">
    <property type="protein sequence ID" value="ETD72728.1"/>
    <property type="molecule type" value="Genomic_DNA"/>
</dbReference>
<dbReference type="Pfam" id="PF22335">
    <property type="entry name" value="Cas10-Cmr2_palm2"/>
    <property type="match status" value="1"/>
</dbReference>
<evidence type="ECO:0000256" key="7">
    <source>
        <dbReference type="ARBA" id="ARBA00022801"/>
    </source>
</evidence>
<protein>
    <recommendedName>
        <fullName evidence="2">CRISPR system single-strand-specific deoxyribonuclease Cas10/Csm1 (subtype III-A)</fullName>
    </recommendedName>
    <alternativeName>
        <fullName evidence="11">Cyclic oligoadenylate synthase</fullName>
    </alternativeName>
</protein>